<feature type="compositionally biased region" description="Gly residues" evidence="1">
    <location>
        <begin position="23"/>
        <end position="32"/>
    </location>
</feature>
<feature type="region of interest" description="Disordered" evidence="1">
    <location>
        <begin position="81"/>
        <end position="102"/>
    </location>
</feature>
<keyword evidence="5" id="KW-1185">Reference proteome</keyword>
<evidence type="ECO:0000313" key="6">
    <source>
        <dbReference type="Proteomes" id="UP000528608"/>
    </source>
</evidence>
<feature type="transmembrane region" description="Helical" evidence="2">
    <location>
        <begin position="35"/>
        <end position="58"/>
    </location>
</feature>
<gene>
    <name evidence="4" type="ORF">AF335_03005</name>
    <name evidence="3" type="ORF">FHS36_000901</name>
</gene>
<reference evidence="5" key="2">
    <citation type="submission" date="2015-07" db="EMBL/GenBank/DDBJ databases">
        <authorList>
            <person name="Graham D.E."/>
            <person name="Giannone R.J."/>
            <person name="Gulvik C.A."/>
            <person name="Hettich R.L."/>
            <person name="Klingeman D.M."/>
            <person name="Mahan K.M."/>
            <person name="Parry R.J."/>
            <person name="Spain J.C."/>
        </authorList>
    </citation>
    <scope>NUCLEOTIDE SEQUENCE [LARGE SCALE GENOMIC DNA]</scope>
    <source>
        <strain evidence="5">ATCC 27428</strain>
    </source>
</reference>
<dbReference type="EMBL" id="LGUI01000001">
    <property type="protein sequence ID" value="PNE35338.1"/>
    <property type="molecule type" value="Genomic_DNA"/>
</dbReference>
<keyword evidence="2" id="KW-0812">Transmembrane</keyword>
<accession>A0A2N8P2V0</accession>
<dbReference type="OrthoDB" id="4350888at2"/>
<dbReference type="EMBL" id="JACHJF010000002">
    <property type="protein sequence ID" value="MBB5117495.1"/>
    <property type="molecule type" value="Genomic_DNA"/>
</dbReference>
<keyword evidence="2" id="KW-0472">Membrane</keyword>
<dbReference type="Proteomes" id="UP000528608">
    <property type="component" value="Unassembled WGS sequence"/>
</dbReference>
<sequence length="256" mass="26194">MNDNQPGQVQPPSAASAATAPRSGGGGRGKGKGKAIGIGAGALVVAGALVAGGVLLFGGGDDSEDAGSYTLVMPDTLVDGAFKKDSSGGDAKPEEPSDSDVEEMKTFGIENADGADGSYTNAEKQSLRVVGVHGDIPDPVKSVNDLLAKTQKQEKDEQKVPGAKTETTPYQDYHPAGFKGAVLKCTASKTTYTFDGGAPMGNALETSTCVWGDKGVLGMVTVDNMQGVAEGKTKGLSAKELSEVTAKVRTEIRKKK</sequence>
<proteinExistence type="predicted"/>
<keyword evidence="2" id="KW-1133">Transmembrane helix</keyword>
<feature type="region of interest" description="Disordered" evidence="1">
    <location>
        <begin position="1"/>
        <end position="32"/>
    </location>
</feature>
<evidence type="ECO:0000313" key="4">
    <source>
        <dbReference type="EMBL" id="PNE35338.1"/>
    </source>
</evidence>
<feature type="compositionally biased region" description="Basic and acidic residues" evidence="1">
    <location>
        <begin position="81"/>
        <end position="95"/>
    </location>
</feature>
<comment type="caution">
    <text evidence="4">The sequence shown here is derived from an EMBL/GenBank/DDBJ whole genome shotgun (WGS) entry which is preliminary data.</text>
</comment>
<evidence type="ECO:0000256" key="2">
    <source>
        <dbReference type="SAM" id="Phobius"/>
    </source>
</evidence>
<dbReference type="AlphaFoldDB" id="A0A2N8P2V0"/>
<feature type="compositionally biased region" description="Polar residues" evidence="1">
    <location>
        <begin position="1"/>
        <end position="13"/>
    </location>
</feature>
<dbReference type="Proteomes" id="UP000235945">
    <property type="component" value="Unassembled WGS sequence"/>
</dbReference>
<organism evidence="4 5">
    <name type="scientific">Streptomyces eurocidicus</name>
    <name type="common">Streptoverticillium eurocidicus</name>
    <dbReference type="NCBI Taxonomy" id="66423"/>
    <lineage>
        <taxon>Bacteria</taxon>
        <taxon>Bacillati</taxon>
        <taxon>Actinomycetota</taxon>
        <taxon>Actinomycetes</taxon>
        <taxon>Kitasatosporales</taxon>
        <taxon>Streptomycetaceae</taxon>
        <taxon>Streptomyces</taxon>
    </lineage>
</organism>
<dbReference type="RefSeq" id="WP_102916657.1">
    <property type="nucleotide sequence ID" value="NZ_JACHJF010000002.1"/>
</dbReference>
<evidence type="ECO:0000256" key="1">
    <source>
        <dbReference type="SAM" id="MobiDB-lite"/>
    </source>
</evidence>
<evidence type="ECO:0000313" key="5">
    <source>
        <dbReference type="Proteomes" id="UP000235945"/>
    </source>
</evidence>
<reference evidence="3 6" key="3">
    <citation type="submission" date="2020-08" db="EMBL/GenBank/DDBJ databases">
        <title>Genomic Encyclopedia of Type Strains, Phase III (KMG-III): the genomes of soil and plant-associated and newly described type strains.</title>
        <authorList>
            <person name="Whitman W."/>
        </authorList>
    </citation>
    <scope>NUCLEOTIDE SEQUENCE [LARGE SCALE GENOMIC DNA]</scope>
    <source>
        <strain evidence="3 6">CECT 3259</strain>
    </source>
</reference>
<reference evidence="4" key="1">
    <citation type="submission" date="2015-07" db="EMBL/GenBank/DDBJ databases">
        <authorList>
            <person name="Noorani M."/>
        </authorList>
    </citation>
    <scope>NUCLEOTIDE SEQUENCE [LARGE SCALE GENOMIC DNA]</scope>
    <source>
        <strain evidence="4">ATCC 27428</strain>
    </source>
</reference>
<protein>
    <submittedName>
        <fullName evidence="4">Uncharacterized protein</fullName>
    </submittedName>
</protein>
<evidence type="ECO:0000313" key="3">
    <source>
        <dbReference type="EMBL" id="MBB5117495.1"/>
    </source>
</evidence>
<name>A0A2N8P2V0_STREU</name>